<dbReference type="GO" id="GO:0032259">
    <property type="term" value="P:methylation"/>
    <property type="evidence" value="ECO:0007669"/>
    <property type="project" value="UniProtKB-KW"/>
</dbReference>
<dbReference type="SUPFAM" id="SSF53335">
    <property type="entry name" value="S-adenosyl-L-methionine-dependent methyltransferases"/>
    <property type="match status" value="1"/>
</dbReference>
<dbReference type="AlphaFoldDB" id="A0A6S6SIB4"/>
<dbReference type="InterPro" id="IPR029063">
    <property type="entry name" value="SAM-dependent_MTases_sf"/>
</dbReference>
<evidence type="ECO:0000259" key="1">
    <source>
        <dbReference type="PROSITE" id="PS50123"/>
    </source>
</evidence>
<dbReference type="PRINTS" id="PR00996">
    <property type="entry name" value="CHERMTFRASE"/>
</dbReference>
<dbReference type="SMART" id="SM00138">
    <property type="entry name" value="MeTrc"/>
    <property type="match status" value="1"/>
</dbReference>
<keyword evidence="2" id="KW-0808">Transferase</keyword>
<name>A0A6S6SIB4_9BACT</name>
<organism evidence="2">
    <name type="scientific">uncultured Aureispira sp</name>
    <dbReference type="NCBI Taxonomy" id="1331704"/>
    <lineage>
        <taxon>Bacteria</taxon>
        <taxon>Pseudomonadati</taxon>
        <taxon>Bacteroidota</taxon>
        <taxon>Saprospiria</taxon>
        <taxon>Saprospirales</taxon>
        <taxon>Saprospiraceae</taxon>
        <taxon>Aureispira</taxon>
        <taxon>environmental samples</taxon>
    </lineage>
</organism>
<protein>
    <submittedName>
        <fullName evidence="2">Chemotaxis protein methyltransferase CheR (EC)</fullName>
        <ecNumber evidence="2">2.1.1.80</ecNumber>
    </submittedName>
</protein>
<evidence type="ECO:0000313" key="2">
    <source>
        <dbReference type="EMBL" id="CAA6804766.1"/>
    </source>
</evidence>
<dbReference type="EMBL" id="CACVAQ010000102">
    <property type="protein sequence ID" value="CAA6804766.1"/>
    <property type="molecule type" value="Genomic_DNA"/>
</dbReference>
<proteinExistence type="predicted"/>
<dbReference type="SUPFAM" id="SSF47757">
    <property type="entry name" value="Chemotaxis receptor methyltransferase CheR, N-terminal domain"/>
    <property type="match status" value="1"/>
</dbReference>
<dbReference type="Pfam" id="PF01739">
    <property type="entry name" value="CheR"/>
    <property type="match status" value="1"/>
</dbReference>
<dbReference type="Gene3D" id="3.40.50.150">
    <property type="entry name" value="Vaccinia Virus protein VP39"/>
    <property type="match status" value="1"/>
</dbReference>
<dbReference type="PANTHER" id="PTHR24422">
    <property type="entry name" value="CHEMOTAXIS PROTEIN METHYLTRANSFERASE"/>
    <property type="match status" value="1"/>
</dbReference>
<gene>
    <name evidence="2" type="ORF">HELGO_WM12696</name>
</gene>
<dbReference type="EC" id="2.1.1.80" evidence="2"/>
<keyword evidence="2" id="KW-0489">Methyltransferase</keyword>
<reference evidence="2" key="1">
    <citation type="submission" date="2020-01" db="EMBL/GenBank/DDBJ databases">
        <authorList>
            <person name="Meier V. D."/>
            <person name="Meier V D."/>
        </authorList>
    </citation>
    <scope>NUCLEOTIDE SEQUENCE</scope>
    <source>
        <strain evidence="2">HLG_WM_MAG_10</strain>
    </source>
</reference>
<dbReference type="InterPro" id="IPR050903">
    <property type="entry name" value="Bact_Chemotaxis_MeTrfase"/>
</dbReference>
<sequence length="280" mass="33298">MLQKPGRLQITDEELNAFTTAVKTRFGLDFTRYEQKSLKRGLVRLISKKDLESMLGLWAQMLRDKSLIISYIDELLVNLTEFFRNYDLWQKIKEDVLKQVGYQNELTIWHAGCSTGEEIYTMGIVLKERFLLHKSRILATDLSTKALAQAKAGRYNNIIWDKCAKSYALYNPEGNVDRYFSKQEQSFEVIKQLKKHVRFERHNLVQDEMGERFKIIFCRNVMLYFDRVLKMKVLKLFYDALADDGFFIIGYYDMLPYKSKEMFTLHCSKTRIYRKNLNYK</sequence>
<feature type="domain" description="CheR-type methyltransferase" evidence="1">
    <location>
        <begin position="3"/>
        <end position="278"/>
    </location>
</feature>
<accession>A0A6S6SIB4</accession>
<dbReference type="GO" id="GO:0008983">
    <property type="term" value="F:protein-glutamate O-methyltransferase activity"/>
    <property type="evidence" value="ECO:0007669"/>
    <property type="project" value="UniProtKB-EC"/>
</dbReference>
<dbReference type="InterPro" id="IPR000780">
    <property type="entry name" value="CheR_MeTrfase"/>
</dbReference>
<dbReference type="InterPro" id="IPR022642">
    <property type="entry name" value="CheR_C"/>
</dbReference>
<dbReference type="PROSITE" id="PS50123">
    <property type="entry name" value="CHER"/>
    <property type="match status" value="1"/>
</dbReference>
<dbReference type="PANTHER" id="PTHR24422:SF8">
    <property type="entry name" value="CHEMOTAXIS PROTEIN"/>
    <property type="match status" value="1"/>
</dbReference>